<organism evidence="2 3">
    <name type="scientific">Collybia nuda</name>
    <dbReference type="NCBI Taxonomy" id="64659"/>
    <lineage>
        <taxon>Eukaryota</taxon>
        <taxon>Fungi</taxon>
        <taxon>Dikarya</taxon>
        <taxon>Basidiomycota</taxon>
        <taxon>Agaricomycotina</taxon>
        <taxon>Agaricomycetes</taxon>
        <taxon>Agaricomycetidae</taxon>
        <taxon>Agaricales</taxon>
        <taxon>Tricholomatineae</taxon>
        <taxon>Clitocybaceae</taxon>
        <taxon>Collybia</taxon>
    </lineage>
</organism>
<protein>
    <submittedName>
        <fullName evidence="2">Uncharacterized protein</fullName>
    </submittedName>
</protein>
<dbReference type="Proteomes" id="UP000807353">
    <property type="component" value="Unassembled WGS sequence"/>
</dbReference>
<dbReference type="AlphaFoldDB" id="A0A9P6CJ57"/>
<keyword evidence="1" id="KW-0812">Transmembrane</keyword>
<gene>
    <name evidence="2" type="ORF">BDZ94DRAFT_1257328</name>
</gene>
<dbReference type="EMBL" id="MU150257">
    <property type="protein sequence ID" value="KAF9463990.1"/>
    <property type="molecule type" value="Genomic_DNA"/>
</dbReference>
<keyword evidence="1" id="KW-0472">Membrane</keyword>
<proteinExistence type="predicted"/>
<reference evidence="2" key="1">
    <citation type="submission" date="2020-11" db="EMBL/GenBank/DDBJ databases">
        <authorList>
            <consortium name="DOE Joint Genome Institute"/>
            <person name="Ahrendt S."/>
            <person name="Riley R."/>
            <person name="Andreopoulos W."/>
            <person name="Labutti K."/>
            <person name="Pangilinan J."/>
            <person name="Ruiz-Duenas F.J."/>
            <person name="Barrasa J.M."/>
            <person name="Sanchez-Garcia M."/>
            <person name="Camarero S."/>
            <person name="Miyauchi S."/>
            <person name="Serrano A."/>
            <person name="Linde D."/>
            <person name="Babiker R."/>
            <person name="Drula E."/>
            <person name="Ayuso-Fernandez I."/>
            <person name="Pacheco R."/>
            <person name="Padilla G."/>
            <person name="Ferreira P."/>
            <person name="Barriuso J."/>
            <person name="Kellner H."/>
            <person name="Castanera R."/>
            <person name="Alfaro M."/>
            <person name="Ramirez L."/>
            <person name="Pisabarro A.G."/>
            <person name="Kuo A."/>
            <person name="Tritt A."/>
            <person name="Lipzen A."/>
            <person name="He G."/>
            <person name="Yan M."/>
            <person name="Ng V."/>
            <person name="Cullen D."/>
            <person name="Martin F."/>
            <person name="Rosso M.-N."/>
            <person name="Henrissat B."/>
            <person name="Hibbett D."/>
            <person name="Martinez A.T."/>
            <person name="Grigoriev I.V."/>
        </authorList>
    </citation>
    <scope>NUCLEOTIDE SEQUENCE</scope>
    <source>
        <strain evidence="2">CBS 247.69</strain>
    </source>
</reference>
<accession>A0A9P6CJ57</accession>
<feature type="transmembrane region" description="Helical" evidence="1">
    <location>
        <begin position="26"/>
        <end position="49"/>
    </location>
</feature>
<keyword evidence="3" id="KW-1185">Reference proteome</keyword>
<evidence type="ECO:0000256" key="1">
    <source>
        <dbReference type="SAM" id="Phobius"/>
    </source>
</evidence>
<comment type="caution">
    <text evidence="2">The sequence shown here is derived from an EMBL/GenBank/DDBJ whole genome shotgun (WGS) entry which is preliminary data.</text>
</comment>
<evidence type="ECO:0000313" key="2">
    <source>
        <dbReference type="EMBL" id="KAF9463990.1"/>
    </source>
</evidence>
<keyword evidence="1" id="KW-1133">Transmembrane helix</keyword>
<evidence type="ECO:0000313" key="3">
    <source>
        <dbReference type="Proteomes" id="UP000807353"/>
    </source>
</evidence>
<name>A0A9P6CJ57_9AGAR</name>
<sequence>MLRAGENLSHTLPHASLKSCSTAISYLPILHTLNLALYIITSLNAYLYHHVHMYYTGKK</sequence>